<gene>
    <name evidence="3" type="ORF">SAMN05216193_11328</name>
</gene>
<protein>
    <recommendedName>
        <fullName evidence="5">Lipoprotein</fullName>
    </recommendedName>
</protein>
<dbReference type="RefSeq" id="WP_084312068.1">
    <property type="nucleotide sequence ID" value="NZ_FNIJ01000013.1"/>
</dbReference>
<dbReference type="EMBL" id="FNIJ01000013">
    <property type="protein sequence ID" value="SDO58397.1"/>
    <property type="molecule type" value="Genomic_DNA"/>
</dbReference>
<feature type="chain" id="PRO_5017193704" description="Lipoprotein" evidence="2">
    <location>
        <begin position="21"/>
        <end position="222"/>
    </location>
</feature>
<sequence length="222" mass="23019">MNRSLISLSALLLAATLAGCGDESKPAKVAEPTATETAAAPADPCADSTLAKALPPESSINGYAFVSRSCAYNTASAIYGKADGSQHLEISLTDTGLPAPAGSEQSGMADSYLETQTRVRDMTRQNVALLQSAREKALQNGTAGQFGGEAFLPLIETAGSGEQLAITVAPADEAGGANLTGLLKERYVLNLLSSDQPFGKDAAAARKLLMPFVEQMRIGELR</sequence>
<feature type="signal peptide" evidence="2">
    <location>
        <begin position="1"/>
        <end position="20"/>
    </location>
</feature>
<dbReference type="Proteomes" id="UP000242957">
    <property type="component" value="Unassembled WGS sequence"/>
</dbReference>
<evidence type="ECO:0000313" key="4">
    <source>
        <dbReference type="Proteomes" id="UP000242957"/>
    </source>
</evidence>
<evidence type="ECO:0008006" key="5">
    <source>
        <dbReference type="Google" id="ProtNLM"/>
    </source>
</evidence>
<accession>A0A1H0KR10</accession>
<feature type="compositionally biased region" description="Low complexity" evidence="1">
    <location>
        <begin position="30"/>
        <end position="42"/>
    </location>
</feature>
<keyword evidence="2" id="KW-0732">Signal</keyword>
<name>A0A1H0KR10_9PSED</name>
<evidence type="ECO:0000256" key="2">
    <source>
        <dbReference type="SAM" id="SignalP"/>
    </source>
</evidence>
<reference evidence="4" key="1">
    <citation type="submission" date="2016-10" db="EMBL/GenBank/DDBJ databases">
        <authorList>
            <person name="Varghese N."/>
            <person name="Submissions S."/>
        </authorList>
    </citation>
    <scope>NUCLEOTIDE SEQUENCE [LARGE SCALE GENOMIC DNA]</scope>
    <source>
        <strain evidence="4">JCM 21621</strain>
    </source>
</reference>
<dbReference type="OrthoDB" id="6852451at2"/>
<feature type="region of interest" description="Disordered" evidence="1">
    <location>
        <begin position="23"/>
        <end position="42"/>
    </location>
</feature>
<proteinExistence type="predicted"/>
<evidence type="ECO:0000313" key="3">
    <source>
        <dbReference type="EMBL" id="SDO58397.1"/>
    </source>
</evidence>
<organism evidence="3 4">
    <name type="scientific">Pseudomonas jinjuensis</name>
    <dbReference type="NCBI Taxonomy" id="198616"/>
    <lineage>
        <taxon>Bacteria</taxon>
        <taxon>Pseudomonadati</taxon>
        <taxon>Pseudomonadota</taxon>
        <taxon>Gammaproteobacteria</taxon>
        <taxon>Pseudomonadales</taxon>
        <taxon>Pseudomonadaceae</taxon>
        <taxon>Pseudomonas</taxon>
    </lineage>
</organism>
<evidence type="ECO:0000256" key="1">
    <source>
        <dbReference type="SAM" id="MobiDB-lite"/>
    </source>
</evidence>
<dbReference type="STRING" id="198616.SAMN05216193_11328"/>
<dbReference type="AlphaFoldDB" id="A0A1H0KR10"/>
<keyword evidence="4" id="KW-1185">Reference proteome</keyword>
<dbReference type="PROSITE" id="PS51257">
    <property type="entry name" value="PROKAR_LIPOPROTEIN"/>
    <property type="match status" value="1"/>
</dbReference>